<name>A0A198UQ45_MORCA</name>
<dbReference type="PATRIC" id="fig|480.237.peg.1797"/>
<keyword evidence="1" id="KW-1133">Transmembrane helix</keyword>
<gene>
    <name evidence="2" type="ORF">AO384_0155</name>
</gene>
<comment type="caution">
    <text evidence="2">The sequence shown here is derived from an EMBL/GenBank/DDBJ whole genome shotgun (WGS) entry which is preliminary data.</text>
</comment>
<evidence type="ECO:0000256" key="1">
    <source>
        <dbReference type="SAM" id="Phobius"/>
    </source>
</evidence>
<dbReference type="AlphaFoldDB" id="A0A198UQ45"/>
<keyword evidence="1" id="KW-0812">Transmembrane</keyword>
<keyword evidence="3" id="KW-1185">Reference proteome</keyword>
<keyword evidence="1" id="KW-0472">Membrane</keyword>
<evidence type="ECO:0000313" key="3">
    <source>
        <dbReference type="Proteomes" id="UP000078228"/>
    </source>
</evidence>
<feature type="transmembrane region" description="Helical" evidence="1">
    <location>
        <begin position="12"/>
        <end position="35"/>
    </location>
</feature>
<dbReference type="Proteomes" id="UP000078228">
    <property type="component" value="Unassembled WGS sequence"/>
</dbReference>
<accession>A0A198UQ45</accession>
<dbReference type="EMBL" id="LXHC01000002">
    <property type="protein sequence ID" value="OAU98394.1"/>
    <property type="molecule type" value="Genomic_DNA"/>
</dbReference>
<evidence type="ECO:0000313" key="2">
    <source>
        <dbReference type="EMBL" id="OAU98394.1"/>
    </source>
</evidence>
<sequence length="38" mass="4447">MGVKIFNDRIKLGYLNALFFGQKLIAVLVNSFHYFKQI</sequence>
<reference evidence="2 3" key="1">
    <citation type="journal article" date="2016" name="Genome Biol. Evol.">
        <title>Comparative Genomic Analyses of the Moraxella catarrhalis Serosensitive and Seroresistant Lineages Demonstrate Their Independent Evolution.</title>
        <authorList>
            <person name="Earl J.P."/>
            <person name="de Vries S.P."/>
            <person name="Ahmed A."/>
            <person name="Powell E."/>
            <person name="Schultz M.P."/>
            <person name="Hermans P.W."/>
            <person name="Hill D.J."/>
            <person name="Zhou Z."/>
            <person name="Constantinidou C.I."/>
            <person name="Hu F.Z."/>
            <person name="Bootsma H.J."/>
            <person name="Ehrlich G.D."/>
        </authorList>
    </citation>
    <scope>NUCLEOTIDE SEQUENCE [LARGE SCALE GENOMIC DNA]</scope>
    <source>
        <strain evidence="2 3">Z7542</strain>
    </source>
</reference>
<protein>
    <submittedName>
        <fullName evidence="2">Uncharacterized protein</fullName>
    </submittedName>
</protein>
<organism evidence="2 3">
    <name type="scientific">Moraxella catarrhalis</name>
    <name type="common">Branhamella catarrhalis</name>
    <dbReference type="NCBI Taxonomy" id="480"/>
    <lineage>
        <taxon>Bacteria</taxon>
        <taxon>Pseudomonadati</taxon>
        <taxon>Pseudomonadota</taxon>
        <taxon>Gammaproteobacteria</taxon>
        <taxon>Moraxellales</taxon>
        <taxon>Moraxellaceae</taxon>
        <taxon>Moraxella</taxon>
    </lineage>
</organism>
<proteinExistence type="predicted"/>